<dbReference type="AlphaFoldDB" id="A0A3E1NIM4"/>
<dbReference type="InterPro" id="IPR036291">
    <property type="entry name" value="NAD(P)-bd_dom_sf"/>
</dbReference>
<dbReference type="PANTHER" id="PTHR43355">
    <property type="entry name" value="FLAVIN REDUCTASE (NADPH)"/>
    <property type="match status" value="1"/>
</dbReference>
<dbReference type="GO" id="GO:0004074">
    <property type="term" value="F:biliverdin reductase [NAD(P)H] activity"/>
    <property type="evidence" value="ECO:0007669"/>
    <property type="project" value="TreeGrafter"/>
</dbReference>
<dbReference type="EMBL" id="QTJU01000004">
    <property type="protein sequence ID" value="RFM27780.1"/>
    <property type="molecule type" value="Genomic_DNA"/>
</dbReference>
<sequence>MQHTTIAVIGGTGKSGRYLVQQLISNRFPVKLLLRDPGKYPTHPTGITLVQGDARNYEAVHTLLEGCSAVISTLGQPKGESPIFSDATSNVIRAMHAHGITRYIVTTGLNVDTPADQKSAATALGTDWMKTHYPQTTADKQKEWAILAESNIDWTLVRLPLIALSGANAPINISLEDCPGDKISATALAHFLMQQLTDTDYLKAAPFIANR</sequence>
<protein>
    <submittedName>
        <fullName evidence="2">Epimerase</fullName>
    </submittedName>
</protein>
<evidence type="ECO:0000313" key="2">
    <source>
        <dbReference type="EMBL" id="RFM27780.1"/>
    </source>
</evidence>
<dbReference type="Pfam" id="PF13460">
    <property type="entry name" value="NAD_binding_10"/>
    <property type="match status" value="1"/>
</dbReference>
<evidence type="ECO:0000259" key="1">
    <source>
        <dbReference type="Pfam" id="PF13460"/>
    </source>
</evidence>
<accession>A0A3E1NIM4</accession>
<dbReference type="Gene3D" id="3.40.50.720">
    <property type="entry name" value="NAD(P)-binding Rossmann-like Domain"/>
    <property type="match status" value="1"/>
</dbReference>
<reference evidence="2 3" key="1">
    <citation type="submission" date="2018-08" db="EMBL/GenBank/DDBJ databases">
        <title>Chitinophagaceae sp. K23C18032701, a novel bacterium isolated from forest soil.</title>
        <authorList>
            <person name="Wang C."/>
        </authorList>
    </citation>
    <scope>NUCLEOTIDE SEQUENCE [LARGE SCALE GENOMIC DNA]</scope>
    <source>
        <strain evidence="2 3">K23C18032701</strain>
    </source>
</reference>
<comment type="caution">
    <text evidence="2">The sequence shown here is derived from an EMBL/GenBank/DDBJ whole genome shotgun (WGS) entry which is preliminary data.</text>
</comment>
<gene>
    <name evidence="2" type="ORF">DXN05_13855</name>
</gene>
<dbReference type="OrthoDB" id="9790734at2"/>
<name>A0A3E1NIM4_9BACT</name>
<dbReference type="Proteomes" id="UP000261284">
    <property type="component" value="Unassembled WGS sequence"/>
</dbReference>
<dbReference type="PANTHER" id="PTHR43355:SF2">
    <property type="entry name" value="FLAVIN REDUCTASE (NADPH)"/>
    <property type="match status" value="1"/>
</dbReference>
<keyword evidence="3" id="KW-1185">Reference proteome</keyword>
<dbReference type="SUPFAM" id="SSF51735">
    <property type="entry name" value="NAD(P)-binding Rossmann-fold domains"/>
    <property type="match status" value="1"/>
</dbReference>
<dbReference type="GO" id="GO:0042602">
    <property type="term" value="F:riboflavin reductase (NADPH) activity"/>
    <property type="evidence" value="ECO:0007669"/>
    <property type="project" value="TreeGrafter"/>
</dbReference>
<dbReference type="InterPro" id="IPR051606">
    <property type="entry name" value="Polyketide_Oxido-like"/>
</dbReference>
<proteinExistence type="predicted"/>
<evidence type="ECO:0000313" key="3">
    <source>
        <dbReference type="Proteomes" id="UP000261284"/>
    </source>
</evidence>
<dbReference type="InterPro" id="IPR016040">
    <property type="entry name" value="NAD(P)-bd_dom"/>
</dbReference>
<dbReference type="RefSeq" id="WP_116847857.1">
    <property type="nucleotide sequence ID" value="NZ_QTJU01000004.1"/>
</dbReference>
<organism evidence="2 3">
    <name type="scientific">Deminuibacter soli</name>
    <dbReference type="NCBI Taxonomy" id="2291815"/>
    <lineage>
        <taxon>Bacteria</taxon>
        <taxon>Pseudomonadati</taxon>
        <taxon>Bacteroidota</taxon>
        <taxon>Chitinophagia</taxon>
        <taxon>Chitinophagales</taxon>
        <taxon>Chitinophagaceae</taxon>
        <taxon>Deminuibacter</taxon>
    </lineage>
</organism>
<feature type="domain" description="NAD(P)-binding" evidence="1">
    <location>
        <begin position="10"/>
        <end position="198"/>
    </location>
</feature>